<feature type="transmembrane region" description="Helical" evidence="8">
    <location>
        <begin position="160"/>
        <end position="176"/>
    </location>
</feature>
<dbReference type="Pfam" id="PF00474">
    <property type="entry name" value="SSF"/>
    <property type="match status" value="1"/>
</dbReference>
<dbReference type="PROSITE" id="PS50283">
    <property type="entry name" value="NA_SOLUT_SYMP_3"/>
    <property type="match status" value="1"/>
</dbReference>
<evidence type="ECO:0000256" key="1">
    <source>
        <dbReference type="ARBA" id="ARBA00004141"/>
    </source>
</evidence>
<evidence type="ECO:0000256" key="6">
    <source>
        <dbReference type="ARBA" id="ARBA00023136"/>
    </source>
</evidence>
<comment type="similarity">
    <text evidence="2 7">Belongs to the sodium:solute symporter (SSF) (TC 2.A.21) family.</text>
</comment>
<keyword evidence="10" id="KW-1185">Reference proteome</keyword>
<feature type="transmembrane region" description="Helical" evidence="8">
    <location>
        <begin position="121"/>
        <end position="140"/>
    </location>
</feature>
<dbReference type="CDD" id="cd10322">
    <property type="entry name" value="SLC5sbd"/>
    <property type="match status" value="1"/>
</dbReference>
<comment type="subcellular location">
    <subcellularLocation>
        <location evidence="1">Membrane</location>
        <topology evidence="1">Multi-pass membrane protein</topology>
    </subcellularLocation>
</comment>
<keyword evidence="4 8" id="KW-0812">Transmembrane</keyword>
<feature type="transmembrane region" description="Helical" evidence="8">
    <location>
        <begin position="45"/>
        <end position="63"/>
    </location>
</feature>
<dbReference type="EMBL" id="JAALLT010000002">
    <property type="protein sequence ID" value="NGP76197.1"/>
    <property type="molecule type" value="Genomic_DNA"/>
</dbReference>
<feature type="transmembrane region" description="Helical" evidence="8">
    <location>
        <begin position="6"/>
        <end position="24"/>
    </location>
</feature>
<sequence>MESWVIILIVCGIYLALTLAMGIIPGLKVSDSVTGFVAGDRSMNLLILYFVMGASIFSSFAFLGGPGWAYSRGAAAFYIIAYGITGMIPLYFFGPKVRRLGEKFGFVTQAEILEDRFNSRALSVILALVSIIVFIPYLTLQMKGAGFVLTTISEGAIPEWLGAGIAYLVVLAYVYFSGVMGVGWTNTFQGLFMMAIAWFIGLYLPIKLFGGVGEMFSQIAASDFSSMLTAPGLGGDGRPWDWWGFSSAVLVSAIGFSVWPHFFMRAFAANSDRTMKLTVVLYPTFQLFMIPILIIGFTAILAFPGVEPADTILPYVLTQLDLPIIIIGLVCAGTLAASMSSGDAILHSAASIGVRDGLSKFLPERFQTDRKQRHLIRWFVVIISLIAYYFAIISDIPIVNLLLGAYGGVAQIFPLVFCMFYWKRANRAGALSGLMGGIAVTLLFLFYPEWRPFPIHEGIYGLIVNILLLVGVSLTTEPESEQILNRYENA</sequence>
<comment type="caution">
    <text evidence="9">The sequence shown here is derived from an EMBL/GenBank/DDBJ whole genome shotgun (WGS) entry which is preliminary data.</text>
</comment>
<evidence type="ECO:0000256" key="5">
    <source>
        <dbReference type="ARBA" id="ARBA00022989"/>
    </source>
</evidence>
<dbReference type="InterPro" id="IPR001734">
    <property type="entry name" value="Na/solute_symporter"/>
</dbReference>
<dbReference type="GO" id="GO:0022857">
    <property type="term" value="F:transmembrane transporter activity"/>
    <property type="evidence" value="ECO:0007669"/>
    <property type="project" value="InterPro"/>
</dbReference>
<protein>
    <submittedName>
        <fullName evidence="9">Sodium:solute symporter family protein</fullName>
    </submittedName>
</protein>
<keyword evidence="5 8" id="KW-1133">Transmembrane helix</keyword>
<keyword evidence="6 8" id="KW-0472">Membrane</keyword>
<dbReference type="RefSeq" id="WP_165140325.1">
    <property type="nucleotide sequence ID" value="NZ_JAALLT010000002.1"/>
</dbReference>
<dbReference type="GO" id="GO:0005886">
    <property type="term" value="C:plasma membrane"/>
    <property type="evidence" value="ECO:0007669"/>
    <property type="project" value="TreeGrafter"/>
</dbReference>
<dbReference type="Proteomes" id="UP000473278">
    <property type="component" value="Unassembled WGS sequence"/>
</dbReference>
<dbReference type="InterPro" id="IPR050277">
    <property type="entry name" value="Sodium:Solute_Symporter"/>
</dbReference>
<evidence type="ECO:0000313" key="10">
    <source>
        <dbReference type="Proteomes" id="UP000473278"/>
    </source>
</evidence>
<name>A0A6M1T0B0_9BACT</name>
<gene>
    <name evidence="9" type="ORF">G3570_06110</name>
</gene>
<feature type="transmembrane region" description="Helical" evidence="8">
    <location>
        <begin position="312"/>
        <end position="337"/>
    </location>
</feature>
<feature type="transmembrane region" description="Helical" evidence="8">
    <location>
        <begin position="375"/>
        <end position="392"/>
    </location>
</feature>
<evidence type="ECO:0000256" key="7">
    <source>
        <dbReference type="RuleBase" id="RU362091"/>
    </source>
</evidence>
<feature type="transmembrane region" description="Helical" evidence="8">
    <location>
        <begin position="459"/>
        <end position="476"/>
    </location>
</feature>
<accession>A0A6M1T0B0</accession>
<dbReference type="Gene3D" id="1.20.1730.10">
    <property type="entry name" value="Sodium/glucose cotransporter"/>
    <property type="match status" value="1"/>
</dbReference>
<keyword evidence="3" id="KW-0813">Transport</keyword>
<evidence type="ECO:0000256" key="2">
    <source>
        <dbReference type="ARBA" id="ARBA00006434"/>
    </source>
</evidence>
<organism evidence="9 10">
    <name type="scientific">Halalkalibaculum roseum</name>
    <dbReference type="NCBI Taxonomy" id="2709311"/>
    <lineage>
        <taxon>Bacteria</taxon>
        <taxon>Pseudomonadati</taxon>
        <taxon>Balneolota</taxon>
        <taxon>Balneolia</taxon>
        <taxon>Balneolales</taxon>
        <taxon>Balneolaceae</taxon>
        <taxon>Halalkalibaculum</taxon>
    </lineage>
</organism>
<feature type="transmembrane region" description="Helical" evidence="8">
    <location>
        <begin position="75"/>
        <end position="93"/>
    </location>
</feature>
<proteinExistence type="inferred from homology"/>
<evidence type="ECO:0000256" key="3">
    <source>
        <dbReference type="ARBA" id="ARBA00022448"/>
    </source>
</evidence>
<feature type="transmembrane region" description="Helical" evidence="8">
    <location>
        <begin position="398"/>
        <end position="422"/>
    </location>
</feature>
<dbReference type="PANTHER" id="PTHR48086">
    <property type="entry name" value="SODIUM/PROLINE SYMPORTER-RELATED"/>
    <property type="match status" value="1"/>
</dbReference>
<feature type="transmembrane region" description="Helical" evidence="8">
    <location>
        <begin position="285"/>
        <end position="306"/>
    </location>
</feature>
<feature type="transmembrane region" description="Helical" evidence="8">
    <location>
        <begin position="188"/>
        <end position="206"/>
    </location>
</feature>
<evidence type="ECO:0000313" key="9">
    <source>
        <dbReference type="EMBL" id="NGP76197.1"/>
    </source>
</evidence>
<evidence type="ECO:0000256" key="4">
    <source>
        <dbReference type="ARBA" id="ARBA00022692"/>
    </source>
</evidence>
<evidence type="ECO:0000256" key="8">
    <source>
        <dbReference type="SAM" id="Phobius"/>
    </source>
</evidence>
<dbReference type="AlphaFoldDB" id="A0A6M1T0B0"/>
<dbReference type="InterPro" id="IPR038377">
    <property type="entry name" value="Na/Glc_symporter_sf"/>
</dbReference>
<reference evidence="9 10" key="1">
    <citation type="submission" date="2020-02" db="EMBL/GenBank/DDBJ databases">
        <title>Balneolaceae bacterium YR4-1, complete genome.</title>
        <authorList>
            <person name="Li Y."/>
            <person name="Wu S."/>
        </authorList>
    </citation>
    <scope>NUCLEOTIDE SEQUENCE [LARGE SCALE GENOMIC DNA]</scope>
    <source>
        <strain evidence="9 10">YR4-1</strain>
    </source>
</reference>
<feature type="transmembrane region" description="Helical" evidence="8">
    <location>
        <begin position="429"/>
        <end position="447"/>
    </location>
</feature>
<feature type="transmembrane region" description="Helical" evidence="8">
    <location>
        <begin position="242"/>
        <end position="264"/>
    </location>
</feature>